<comment type="function">
    <text evidence="6">Forms part of the polypeptide exit tunnel.</text>
</comment>
<gene>
    <name evidence="8" type="primary">rpl4lp</name>
    <name evidence="6" type="synonym">rpl4</name>
    <name evidence="8" type="ORF">AKJ55_00935</name>
</gene>
<dbReference type="HAMAP" id="MF_01328_A">
    <property type="entry name" value="Ribosomal_uL4_A"/>
    <property type="match status" value="1"/>
</dbReference>
<comment type="subunit">
    <text evidence="6">Part of the 50S ribosomal subunit.</text>
</comment>
<dbReference type="EMBL" id="LHYI01000016">
    <property type="protein sequence ID" value="KXB08493.1"/>
    <property type="molecule type" value="Genomic_DNA"/>
</dbReference>
<dbReference type="InterPro" id="IPR002136">
    <property type="entry name" value="Ribosomal_uL4"/>
</dbReference>
<dbReference type="NCBIfam" id="TIGR03672">
    <property type="entry name" value="rpl4p_arch"/>
    <property type="match status" value="1"/>
</dbReference>
<evidence type="ECO:0000256" key="4">
    <source>
        <dbReference type="ARBA" id="ARBA00022980"/>
    </source>
</evidence>
<proteinExistence type="inferred from homology"/>
<comment type="similarity">
    <text evidence="1 6">Belongs to the universal ribosomal protein uL4 family.</text>
</comment>
<dbReference type="GO" id="GO:0005840">
    <property type="term" value="C:ribosome"/>
    <property type="evidence" value="ECO:0007669"/>
    <property type="project" value="UniProtKB-KW"/>
</dbReference>
<sequence length="260" mass="28587">MRVKVSSLEGKKDEQVELPKVFAEDVRPKIIRRAVISAQSSRVQPKGVNSRAGMETTAETPPKGSGSTRVRRVKGQGYHAAGRGAWAPQTAGGRRAHPPKSERDKAEKINKKEKNLAVRSAVSATKDLDLVSSRGHVIDEIDLLPIVVEDEFEEIKKTREVKEVLESLGVWKDVKRAKEGRSVRSGKGKMRGRRYKKKVGPLLVVGEDKGIIRGSRNLPGVDVFLVDELSAEILAPGGVAGRLTVWTESALEKINERFSK</sequence>
<comment type="function">
    <text evidence="6">One of the primary rRNA binding proteins, this protein initially binds near the 5'-end of the 23S rRNA. It is important during the early stages of 50S assembly. It makes multiple contacts with different domains of the 23S rRNA in the assembled 50S subunit and ribosome.</text>
</comment>
<feature type="compositionally biased region" description="Basic and acidic residues" evidence="7">
    <location>
        <begin position="99"/>
        <end position="114"/>
    </location>
</feature>
<evidence type="ECO:0000256" key="5">
    <source>
        <dbReference type="ARBA" id="ARBA00023274"/>
    </source>
</evidence>
<keyword evidence="4 6" id="KW-0689">Ribosomal protein</keyword>
<comment type="caution">
    <text evidence="8">The sequence shown here is derived from an EMBL/GenBank/DDBJ whole genome shotgun (WGS) entry which is preliminary data.</text>
</comment>
<evidence type="ECO:0000256" key="1">
    <source>
        <dbReference type="ARBA" id="ARBA00010528"/>
    </source>
</evidence>
<keyword evidence="2 6" id="KW-0699">rRNA-binding</keyword>
<evidence type="ECO:0000256" key="6">
    <source>
        <dbReference type="HAMAP-Rule" id="MF_01328"/>
    </source>
</evidence>
<reference evidence="8 9" key="1">
    <citation type="journal article" date="2016" name="Sci. Rep.">
        <title>Metabolic traits of an uncultured archaeal lineage -MSBL1- from brine pools of the Red Sea.</title>
        <authorList>
            <person name="Mwirichia R."/>
            <person name="Alam I."/>
            <person name="Rashid M."/>
            <person name="Vinu M."/>
            <person name="Ba-Alawi W."/>
            <person name="Anthony Kamau A."/>
            <person name="Kamanda Ngugi D."/>
            <person name="Goker M."/>
            <person name="Klenk H.P."/>
            <person name="Bajic V."/>
            <person name="Stingl U."/>
        </authorList>
    </citation>
    <scope>NUCLEOTIDE SEQUENCE [LARGE SCALE GENOMIC DNA]</scope>
    <source>
        <strain evidence="8">SCGC-AAA382M17</strain>
    </source>
</reference>
<dbReference type="InterPro" id="IPR023574">
    <property type="entry name" value="Ribosomal_uL4_dom_sf"/>
</dbReference>
<dbReference type="Gene3D" id="3.40.1370.10">
    <property type="match status" value="1"/>
</dbReference>
<evidence type="ECO:0000313" key="9">
    <source>
        <dbReference type="Proteomes" id="UP000070633"/>
    </source>
</evidence>
<dbReference type="PANTHER" id="PTHR19431">
    <property type="entry name" value="60S RIBOSOMAL PROTEIN L4"/>
    <property type="match status" value="1"/>
</dbReference>
<dbReference type="Proteomes" id="UP000070633">
    <property type="component" value="Unassembled WGS sequence"/>
</dbReference>
<keyword evidence="3 6" id="KW-0694">RNA-binding</keyword>
<evidence type="ECO:0000256" key="7">
    <source>
        <dbReference type="SAM" id="MobiDB-lite"/>
    </source>
</evidence>
<evidence type="ECO:0000313" key="8">
    <source>
        <dbReference type="EMBL" id="KXB08493.1"/>
    </source>
</evidence>
<evidence type="ECO:0000256" key="2">
    <source>
        <dbReference type="ARBA" id="ARBA00022730"/>
    </source>
</evidence>
<dbReference type="InterPro" id="IPR013000">
    <property type="entry name" value="Ribosomal_uL4_euk/arc_CS"/>
</dbReference>
<keyword evidence="5 6" id="KW-0687">Ribonucleoprotein</keyword>
<dbReference type="InterPro" id="IPR045240">
    <property type="entry name" value="Ribosomal_uL4_euk/arch"/>
</dbReference>
<keyword evidence="9" id="KW-1185">Reference proteome</keyword>
<accession>A0ABR5TJW6</accession>
<evidence type="ECO:0000256" key="3">
    <source>
        <dbReference type="ARBA" id="ARBA00022884"/>
    </source>
</evidence>
<name>A0ABR5TJW6_9EURY</name>
<feature type="region of interest" description="Disordered" evidence="7">
    <location>
        <begin position="37"/>
        <end position="114"/>
    </location>
</feature>
<dbReference type="PROSITE" id="PS00939">
    <property type="entry name" value="RIBOSOMAL_L1E"/>
    <property type="match status" value="1"/>
</dbReference>
<dbReference type="InterPro" id="IPR019970">
    <property type="entry name" value="Ribosomall_uL4-arc"/>
</dbReference>
<dbReference type="SUPFAM" id="SSF52166">
    <property type="entry name" value="Ribosomal protein L4"/>
    <property type="match status" value="1"/>
</dbReference>
<dbReference type="Pfam" id="PF00573">
    <property type="entry name" value="Ribosomal_L4"/>
    <property type="match status" value="1"/>
</dbReference>
<organism evidence="8 9">
    <name type="scientific">candidate division MSBL1 archaeon SCGC-AAA382M17</name>
    <dbReference type="NCBI Taxonomy" id="1698284"/>
    <lineage>
        <taxon>Archaea</taxon>
        <taxon>Methanobacteriati</taxon>
        <taxon>Methanobacteriota</taxon>
        <taxon>candidate division MSBL1</taxon>
    </lineage>
</organism>
<protein>
    <recommendedName>
        <fullName evidence="6">Large ribosomal subunit protein uL4</fullName>
    </recommendedName>
</protein>